<proteinExistence type="predicted"/>
<reference evidence="1" key="2">
    <citation type="submission" date="2023-01" db="EMBL/GenBank/DDBJ databases">
        <authorList>
            <person name="Sun Q."/>
            <person name="Evtushenko L."/>
        </authorList>
    </citation>
    <scope>NUCLEOTIDE SEQUENCE</scope>
    <source>
        <strain evidence="1">VKM B-2748</strain>
    </source>
</reference>
<keyword evidence="2" id="KW-1185">Reference proteome</keyword>
<comment type="caution">
    <text evidence="1">The sequence shown here is derived from an EMBL/GenBank/DDBJ whole genome shotgun (WGS) entry which is preliminary data.</text>
</comment>
<protein>
    <submittedName>
        <fullName evidence="1">Uncharacterized protein</fullName>
    </submittedName>
</protein>
<accession>A0A9W6JNF7</accession>
<evidence type="ECO:0000313" key="2">
    <source>
        <dbReference type="Proteomes" id="UP001143309"/>
    </source>
</evidence>
<dbReference type="EMBL" id="BSFL01000001">
    <property type="protein sequence ID" value="GLK78683.1"/>
    <property type="molecule type" value="Genomic_DNA"/>
</dbReference>
<name>A0A9W6JNF7_9HYPH</name>
<gene>
    <name evidence="1" type="ORF">GCM10008174_04240</name>
</gene>
<evidence type="ECO:0000313" key="1">
    <source>
        <dbReference type="EMBL" id="GLK78683.1"/>
    </source>
</evidence>
<dbReference type="Proteomes" id="UP001143309">
    <property type="component" value="Unassembled WGS sequence"/>
</dbReference>
<reference evidence="1" key="1">
    <citation type="journal article" date="2014" name="Int. J. Syst. Evol. Microbiol.">
        <title>Complete genome sequence of Corynebacterium casei LMG S-19264T (=DSM 44701T), isolated from a smear-ripened cheese.</title>
        <authorList>
            <consortium name="US DOE Joint Genome Institute (JGI-PGF)"/>
            <person name="Walter F."/>
            <person name="Albersmeier A."/>
            <person name="Kalinowski J."/>
            <person name="Ruckert C."/>
        </authorList>
    </citation>
    <scope>NUCLEOTIDE SEQUENCE</scope>
    <source>
        <strain evidence="1">VKM B-2748</strain>
    </source>
</reference>
<sequence length="66" mass="6673">MVSGSAAEAGAAKAAKAMPTASAARRVMAAMEGSNAARSVAPVWDVVESGPLSCALDSNHHYICRI</sequence>
<dbReference type="AlphaFoldDB" id="A0A9W6JNF7"/>
<organism evidence="1 2">
    <name type="scientific">Methylopila turkensis</name>
    <dbReference type="NCBI Taxonomy" id="1437816"/>
    <lineage>
        <taxon>Bacteria</taxon>
        <taxon>Pseudomonadati</taxon>
        <taxon>Pseudomonadota</taxon>
        <taxon>Alphaproteobacteria</taxon>
        <taxon>Hyphomicrobiales</taxon>
        <taxon>Methylopilaceae</taxon>
        <taxon>Methylopila</taxon>
    </lineage>
</organism>